<dbReference type="PRINTS" id="PR00344">
    <property type="entry name" value="BCTRLSENSOR"/>
</dbReference>
<dbReference type="FunFam" id="3.30.565.10:FF:000010">
    <property type="entry name" value="Sensor histidine kinase RcsC"/>
    <property type="match status" value="1"/>
</dbReference>
<feature type="transmembrane region" description="Helical" evidence="13">
    <location>
        <begin position="153"/>
        <end position="175"/>
    </location>
</feature>
<dbReference type="SUPFAM" id="SSF47384">
    <property type="entry name" value="Homodimeric domain of signal transducing histidine kinase"/>
    <property type="match status" value="1"/>
</dbReference>
<dbReference type="Pfam" id="PF02518">
    <property type="entry name" value="HATPase_c"/>
    <property type="match status" value="1"/>
</dbReference>
<dbReference type="PROSITE" id="PS50109">
    <property type="entry name" value="HIS_KIN"/>
    <property type="match status" value="1"/>
</dbReference>
<keyword evidence="4" id="KW-0808">Transferase</keyword>
<feature type="modified residue" description="4-aspartylphosphate" evidence="11">
    <location>
        <position position="681"/>
    </location>
</feature>
<dbReference type="GO" id="GO:0000155">
    <property type="term" value="F:phosphorelay sensor kinase activity"/>
    <property type="evidence" value="ECO:0007669"/>
    <property type="project" value="InterPro"/>
</dbReference>
<dbReference type="InterPro" id="IPR003661">
    <property type="entry name" value="HisK_dim/P_dom"/>
</dbReference>
<dbReference type="InterPro" id="IPR036890">
    <property type="entry name" value="HATPase_C_sf"/>
</dbReference>
<sequence>MLGDRIRKLGINAQISLSMVFAAILVTFLVGEYERRAETGRMNEDLLAQANMTVSLISGLMIEPIIVQDTPILESAMGEALLSNPRLLALSIKDDFGNVIAHTTREELFDRADVRRFTRDIVVEGEPFGMMEVDWSTAEGKALIDANVRRTRLTIALTVLVLSAIFLLQTNILAMRPLRNIHDRMSAVIIGRPHVKKPLASFVSQEFSALDYSVTVLQNTFAERDERERALELAKEAADSANKAKSNLLANMSHEIRTPMNGVIGMAELILETDLDQDQQLYAETISKSGAALLTIINDILNFSKIESGKMELETAPFDLQVALEDVVTLLSTKASEKSVEVSLRYDPSLPTVFEGDVGRLRQIITNIAGNAVKFTLEGYVCIDVTGTKNLGKYDLRIDVKDTGIGIPPDQIDGIFEEFEQVDSDRNRQFEGTGLGLAISRKLVALMGGRMGATSIQDSGSTFSIYISLPTSDSADTGTNGSDLKLAGLRALVVDDLVVNRRILSERLNSWDMSVVLASSGAEALKTLKQPSQSFDLILLDFQMPNMNGAELATEIRALSRFERTPLIVLSSVDQSIDLATRSALGACEVLLKPVRSKHLRNTIAKSLQMHQRADPISVLIDEEEPKFHHLNILVAEDNTTNQLIVKTMLKSSSVSLTFVSNGLEVVEKFSEISPDLVLMDMSMPKMDGVAATQAIRKLERERLTGHCSIVALTANAMSDDRDRCLAAGMDDFLTKPINKSALLNVLQKWGARPVPRSDILVQRH</sequence>
<evidence type="ECO:0000256" key="6">
    <source>
        <dbReference type="ARBA" id="ARBA00022777"/>
    </source>
</evidence>
<dbReference type="InterPro" id="IPR011006">
    <property type="entry name" value="CheY-like_superfamily"/>
</dbReference>
<dbReference type="InterPro" id="IPR005467">
    <property type="entry name" value="His_kinase_dom"/>
</dbReference>
<evidence type="ECO:0000256" key="1">
    <source>
        <dbReference type="ARBA" id="ARBA00000085"/>
    </source>
</evidence>
<evidence type="ECO:0000256" key="7">
    <source>
        <dbReference type="ARBA" id="ARBA00022840"/>
    </source>
</evidence>
<dbReference type="SUPFAM" id="SSF55874">
    <property type="entry name" value="ATPase domain of HSP90 chaperone/DNA topoisomerase II/histidine kinase"/>
    <property type="match status" value="1"/>
</dbReference>
<dbReference type="Proteomes" id="UP000295696">
    <property type="component" value="Unassembled WGS sequence"/>
</dbReference>
<keyword evidence="3 11" id="KW-0597">Phosphoprotein</keyword>
<evidence type="ECO:0000313" key="17">
    <source>
        <dbReference type="Proteomes" id="UP000295696"/>
    </source>
</evidence>
<keyword evidence="13" id="KW-0812">Transmembrane</keyword>
<evidence type="ECO:0000256" key="11">
    <source>
        <dbReference type="PROSITE-ProRule" id="PRU00169"/>
    </source>
</evidence>
<protein>
    <recommendedName>
        <fullName evidence="10">Sensory/regulatory protein RpfC</fullName>
        <ecNumber evidence="2">2.7.13.3</ecNumber>
    </recommendedName>
</protein>
<dbReference type="SMART" id="SM00387">
    <property type="entry name" value="HATPase_c"/>
    <property type="match status" value="1"/>
</dbReference>
<dbReference type="PANTHER" id="PTHR45339">
    <property type="entry name" value="HYBRID SIGNAL TRANSDUCTION HISTIDINE KINASE J"/>
    <property type="match status" value="1"/>
</dbReference>
<comment type="catalytic activity">
    <reaction evidence="1">
        <text>ATP + protein L-histidine = ADP + protein N-phospho-L-histidine.</text>
        <dbReference type="EC" id="2.7.13.3"/>
    </reaction>
</comment>
<feature type="coiled-coil region" evidence="12">
    <location>
        <begin position="224"/>
        <end position="251"/>
    </location>
</feature>
<dbReference type="Gene3D" id="1.10.287.130">
    <property type="match status" value="1"/>
</dbReference>
<feature type="domain" description="Histidine kinase" evidence="14">
    <location>
        <begin position="251"/>
        <end position="471"/>
    </location>
</feature>
<keyword evidence="7" id="KW-0067">ATP-binding</keyword>
<evidence type="ECO:0000259" key="15">
    <source>
        <dbReference type="PROSITE" id="PS50110"/>
    </source>
</evidence>
<dbReference type="EC" id="2.7.13.3" evidence="2"/>
<dbReference type="SMART" id="SM00388">
    <property type="entry name" value="HisKA"/>
    <property type="match status" value="1"/>
</dbReference>
<dbReference type="AlphaFoldDB" id="A0A4V2UN12"/>
<feature type="domain" description="Response regulatory" evidence="15">
    <location>
        <begin position="632"/>
        <end position="751"/>
    </location>
</feature>
<evidence type="ECO:0000259" key="14">
    <source>
        <dbReference type="PROSITE" id="PS50109"/>
    </source>
</evidence>
<evidence type="ECO:0000256" key="9">
    <source>
        <dbReference type="ARBA" id="ARBA00064003"/>
    </source>
</evidence>
<dbReference type="PANTHER" id="PTHR45339:SF1">
    <property type="entry name" value="HYBRID SIGNAL TRANSDUCTION HISTIDINE KINASE J"/>
    <property type="match status" value="1"/>
</dbReference>
<gene>
    <name evidence="16" type="ORF">EDD52_11774</name>
</gene>
<organism evidence="16 17">
    <name type="scientific">Primorskyibacter sedentarius</name>
    <dbReference type="NCBI Taxonomy" id="745311"/>
    <lineage>
        <taxon>Bacteria</taxon>
        <taxon>Pseudomonadati</taxon>
        <taxon>Pseudomonadota</taxon>
        <taxon>Alphaproteobacteria</taxon>
        <taxon>Rhodobacterales</taxon>
        <taxon>Roseobacteraceae</taxon>
        <taxon>Primorskyibacter</taxon>
    </lineage>
</organism>
<dbReference type="Gene3D" id="3.30.565.10">
    <property type="entry name" value="Histidine kinase-like ATPase, C-terminal domain"/>
    <property type="match status" value="1"/>
</dbReference>
<dbReference type="Pfam" id="PF00512">
    <property type="entry name" value="HisKA"/>
    <property type="match status" value="1"/>
</dbReference>
<dbReference type="FunFam" id="1.10.287.130:FF:000002">
    <property type="entry name" value="Two-component osmosensing histidine kinase"/>
    <property type="match status" value="1"/>
</dbReference>
<evidence type="ECO:0000256" key="8">
    <source>
        <dbReference type="ARBA" id="ARBA00023012"/>
    </source>
</evidence>
<dbReference type="CDD" id="cd00082">
    <property type="entry name" value="HisKA"/>
    <property type="match status" value="1"/>
</dbReference>
<dbReference type="InterPro" id="IPR003594">
    <property type="entry name" value="HATPase_dom"/>
</dbReference>
<name>A0A4V2UN12_9RHOB</name>
<dbReference type="CDD" id="cd16922">
    <property type="entry name" value="HATPase_EvgS-ArcB-TorS-like"/>
    <property type="match status" value="1"/>
</dbReference>
<dbReference type="PROSITE" id="PS50110">
    <property type="entry name" value="RESPONSE_REGULATORY"/>
    <property type="match status" value="2"/>
</dbReference>
<dbReference type="Gene3D" id="3.40.50.2300">
    <property type="match status" value="2"/>
</dbReference>
<evidence type="ECO:0000313" key="16">
    <source>
        <dbReference type="EMBL" id="TCS59941.1"/>
    </source>
</evidence>
<evidence type="ECO:0000256" key="12">
    <source>
        <dbReference type="SAM" id="Coils"/>
    </source>
</evidence>
<keyword evidence="8" id="KW-0902">Two-component regulatory system</keyword>
<keyword evidence="5" id="KW-0547">Nucleotide-binding</keyword>
<keyword evidence="17" id="KW-1185">Reference proteome</keyword>
<keyword evidence="13" id="KW-0472">Membrane</keyword>
<comment type="caution">
    <text evidence="16">The sequence shown here is derived from an EMBL/GenBank/DDBJ whole genome shotgun (WGS) entry which is preliminary data.</text>
</comment>
<evidence type="ECO:0000256" key="10">
    <source>
        <dbReference type="ARBA" id="ARBA00068150"/>
    </source>
</evidence>
<accession>A0A4V2UN12</accession>
<proteinExistence type="predicted"/>
<dbReference type="InterPro" id="IPR036097">
    <property type="entry name" value="HisK_dim/P_sf"/>
</dbReference>
<evidence type="ECO:0000256" key="13">
    <source>
        <dbReference type="SAM" id="Phobius"/>
    </source>
</evidence>
<dbReference type="SUPFAM" id="SSF52172">
    <property type="entry name" value="CheY-like"/>
    <property type="match status" value="2"/>
</dbReference>
<reference evidence="16 17" key="1">
    <citation type="submission" date="2019-03" db="EMBL/GenBank/DDBJ databases">
        <title>Genomic Encyclopedia of Type Strains, Phase IV (KMG-IV): sequencing the most valuable type-strain genomes for metagenomic binning, comparative biology and taxonomic classification.</title>
        <authorList>
            <person name="Goeker M."/>
        </authorList>
    </citation>
    <scope>NUCLEOTIDE SEQUENCE [LARGE SCALE GENOMIC DNA]</scope>
    <source>
        <strain evidence="16 17">DSM 104836</strain>
    </source>
</reference>
<dbReference type="CDD" id="cd17546">
    <property type="entry name" value="REC_hyHK_CKI1_RcsC-like"/>
    <property type="match status" value="2"/>
</dbReference>
<keyword evidence="12" id="KW-0175">Coiled coil</keyword>
<evidence type="ECO:0000256" key="5">
    <source>
        <dbReference type="ARBA" id="ARBA00022741"/>
    </source>
</evidence>
<dbReference type="GO" id="GO:0005524">
    <property type="term" value="F:ATP binding"/>
    <property type="evidence" value="ECO:0007669"/>
    <property type="project" value="UniProtKB-KW"/>
</dbReference>
<dbReference type="RefSeq" id="WP_243652009.1">
    <property type="nucleotide sequence ID" value="NZ_SLZU01000017.1"/>
</dbReference>
<dbReference type="SMART" id="SM00448">
    <property type="entry name" value="REC"/>
    <property type="match status" value="2"/>
</dbReference>
<dbReference type="Pfam" id="PF00072">
    <property type="entry name" value="Response_reg"/>
    <property type="match status" value="2"/>
</dbReference>
<feature type="transmembrane region" description="Helical" evidence="13">
    <location>
        <begin position="12"/>
        <end position="31"/>
    </location>
</feature>
<feature type="modified residue" description="4-aspartylphosphate" evidence="11">
    <location>
        <position position="541"/>
    </location>
</feature>
<evidence type="ECO:0000256" key="3">
    <source>
        <dbReference type="ARBA" id="ARBA00022553"/>
    </source>
</evidence>
<keyword evidence="13" id="KW-1133">Transmembrane helix</keyword>
<dbReference type="InterPro" id="IPR004358">
    <property type="entry name" value="Sig_transdc_His_kin-like_C"/>
</dbReference>
<dbReference type="InterPro" id="IPR001789">
    <property type="entry name" value="Sig_transdc_resp-reg_receiver"/>
</dbReference>
<evidence type="ECO:0000256" key="4">
    <source>
        <dbReference type="ARBA" id="ARBA00022679"/>
    </source>
</evidence>
<feature type="domain" description="Response regulatory" evidence="15">
    <location>
        <begin position="490"/>
        <end position="608"/>
    </location>
</feature>
<dbReference type="EMBL" id="SLZU01000017">
    <property type="protein sequence ID" value="TCS59941.1"/>
    <property type="molecule type" value="Genomic_DNA"/>
</dbReference>
<comment type="subunit">
    <text evidence="9">At low DSF concentrations, interacts with RpfF.</text>
</comment>
<evidence type="ECO:0000256" key="2">
    <source>
        <dbReference type="ARBA" id="ARBA00012438"/>
    </source>
</evidence>
<keyword evidence="6 16" id="KW-0418">Kinase</keyword>